<gene>
    <name evidence="1" type="ORF">METZ01_LOCUS460613</name>
</gene>
<dbReference type="InterPro" id="IPR011604">
    <property type="entry name" value="PDDEXK-like_dom_sf"/>
</dbReference>
<dbReference type="EMBL" id="UINC01192554">
    <property type="protein sequence ID" value="SVE07759.1"/>
    <property type="molecule type" value="Genomic_DNA"/>
</dbReference>
<proteinExistence type="predicted"/>
<protein>
    <recommendedName>
        <fullName evidence="2">PD-(D/E)XK endonuclease-like domain-containing protein</fullName>
    </recommendedName>
</protein>
<dbReference type="AlphaFoldDB" id="A0A383AJL6"/>
<dbReference type="PANTHER" id="PTHR31340:SF3">
    <property type="entry name" value="MITOCHONDRIAL GENOME MAINTENANCE EXONUCLEASE 1"/>
    <property type="match status" value="1"/>
</dbReference>
<name>A0A383AJL6_9ZZZZ</name>
<dbReference type="PANTHER" id="PTHR31340">
    <property type="entry name" value="MITOCHONDRIAL GENOME MAINTENANCE EXONUCLEASE 1"/>
    <property type="match status" value="1"/>
</dbReference>
<accession>A0A383AJL6</accession>
<evidence type="ECO:0008006" key="2">
    <source>
        <dbReference type="Google" id="ProtNLM"/>
    </source>
</evidence>
<reference evidence="1" key="1">
    <citation type="submission" date="2018-05" db="EMBL/GenBank/DDBJ databases">
        <authorList>
            <person name="Lanie J.A."/>
            <person name="Ng W.-L."/>
            <person name="Kazmierczak K.M."/>
            <person name="Andrzejewski T.M."/>
            <person name="Davidsen T.M."/>
            <person name="Wayne K.J."/>
            <person name="Tettelin H."/>
            <person name="Glass J.I."/>
            <person name="Rusch D."/>
            <person name="Podicherti R."/>
            <person name="Tsui H.-C.T."/>
            <person name="Winkler M.E."/>
        </authorList>
    </citation>
    <scope>NUCLEOTIDE SEQUENCE</scope>
</reference>
<dbReference type="Gene3D" id="3.90.320.10">
    <property type="match status" value="1"/>
</dbReference>
<sequence length="187" mass="21094">MKISEDVLKSKGIPYIQKYPYGELAKVTKNHKRHYATPDGRQVPSVTTVLSATKDMTHLHAWRKRIGEAKAQQITTESANIGTVMHGSLEKHVKGIERKPGSNLIHQKAHAMANVIIDNGLTDVSEVWGSEVSLYYPELYAGTTDLVGVYKGEPAIMDFKQSRRLKKKEWVDDYYLQLVAYAEAHNK</sequence>
<feature type="non-terminal residue" evidence="1">
    <location>
        <position position="187"/>
    </location>
</feature>
<organism evidence="1">
    <name type="scientific">marine metagenome</name>
    <dbReference type="NCBI Taxonomy" id="408172"/>
    <lineage>
        <taxon>unclassified sequences</taxon>
        <taxon>metagenomes</taxon>
        <taxon>ecological metagenomes</taxon>
    </lineage>
</organism>
<evidence type="ECO:0000313" key="1">
    <source>
        <dbReference type="EMBL" id="SVE07759.1"/>
    </source>
</evidence>